<evidence type="ECO:0000256" key="3">
    <source>
        <dbReference type="ARBA" id="ARBA00022475"/>
    </source>
</evidence>
<name>A0ABT0SNB2_9GAMM</name>
<keyword evidence="10" id="KW-1185">Reference proteome</keyword>
<accession>A0ABT0SNB2</accession>
<evidence type="ECO:0000313" key="10">
    <source>
        <dbReference type="Proteomes" id="UP001165308"/>
    </source>
</evidence>
<feature type="transmembrane region" description="Helical" evidence="8">
    <location>
        <begin position="99"/>
        <end position="125"/>
    </location>
</feature>
<comment type="subcellular location">
    <subcellularLocation>
        <location evidence="1">Cell inner membrane</location>
        <topology evidence="1">Multi-pass membrane protein</topology>
    </subcellularLocation>
</comment>
<feature type="transmembrane region" description="Helical" evidence="8">
    <location>
        <begin position="311"/>
        <end position="330"/>
    </location>
</feature>
<dbReference type="PANTHER" id="PTHR30462">
    <property type="entry name" value="INTERMEMBRANE TRANSPORT PROTEIN PQIB-RELATED"/>
    <property type="match status" value="1"/>
</dbReference>
<keyword evidence="3" id="KW-1003">Cell membrane</keyword>
<dbReference type="InterPro" id="IPR007498">
    <property type="entry name" value="PqiA-like"/>
</dbReference>
<dbReference type="InterPro" id="IPR005219">
    <property type="entry name" value="PqiA-like_proteobact"/>
</dbReference>
<organism evidence="9 10">
    <name type="scientific">Halomonas llamarensis</name>
    <dbReference type="NCBI Taxonomy" id="2945104"/>
    <lineage>
        <taxon>Bacteria</taxon>
        <taxon>Pseudomonadati</taxon>
        <taxon>Pseudomonadota</taxon>
        <taxon>Gammaproteobacteria</taxon>
        <taxon>Oceanospirillales</taxon>
        <taxon>Halomonadaceae</taxon>
        <taxon>Halomonas</taxon>
    </lineage>
</organism>
<dbReference type="NCBIfam" id="TIGR00155">
    <property type="entry name" value="pqiA_fam"/>
    <property type="match status" value="1"/>
</dbReference>
<protein>
    <submittedName>
        <fullName evidence="9">Paraquat-inducible protein A</fullName>
    </submittedName>
</protein>
<dbReference type="InterPro" id="IPR051800">
    <property type="entry name" value="PqiA-PqiB_transport"/>
</dbReference>
<keyword evidence="7 8" id="KW-0472">Membrane</keyword>
<evidence type="ECO:0000256" key="5">
    <source>
        <dbReference type="ARBA" id="ARBA00022692"/>
    </source>
</evidence>
<dbReference type="RefSeq" id="WP_250080152.1">
    <property type="nucleotide sequence ID" value="NZ_JAMJPJ010000003.1"/>
</dbReference>
<keyword evidence="4" id="KW-0997">Cell inner membrane</keyword>
<evidence type="ECO:0000256" key="2">
    <source>
        <dbReference type="ARBA" id="ARBA00007555"/>
    </source>
</evidence>
<dbReference type="EMBL" id="JAMJPJ010000003">
    <property type="protein sequence ID" value="MCL7929136.1"/>
    <property type="molecule type" value="Genomic_DNA"/>
</dbReference>
<evidence type="ECO:0000256" key="4">
    <source>
        <dbReference type="ARBA" id="ARBA00022519"/>
    </source>
</evidence>
<keyword evidence="5 8" id="KW-0812">Transmembrane</keyword>
<dbReference type="Pfam" id="PF04403">
    <property type="entry name" value="PqiA"/>
    <property type="match status" value="2"/>
</dbReference>
<feature type="transmembrane region" description="Helical" evidence="8">
    <location>
        <begin position="145"/>
        <end position="170"/>
    </location>
</feature>
<keyword evidence="6 8" id="KW-1133">Transmembrane helix</keyword>
<sequence>MRRSLRDPHSSNLRSPQKHTGLFRVIPYRLAKPRLLTPPISGVDHAPPEVRTQRRRLRTCHECDWVSALPPLKSDEKATCPRCGYTLVRRHRYPAQRSMALAMSALVALLVAISFPFVSFSVSGVGNRIELTQTATTLIAFDQPLVAIAVIMTIVVLPAVYLMGITWLQFGLLRDRPLPFSRDIARSLSHLAPWLMADVFIIGALVSLIKIAGMAQIELGASFWGFCAFAVLLLATTQSLDADWMWFSLDKGEPRAPEGTRTAVTASAQGLAGCHTCGLINRLDPTAKKTRCLRCHEPLHNRLPHSLQRTWALIIAATVMYIPANLYPIMNTTSLGNTSTSTIIGGVVELAQMGSWPIAAVIFIASVIVPVGKLVALTWLCLVVRRSNEINAHKRTVLYRVTEFIGRWSMVDVFVVAILVALIRAGSLMSITPGSAALAFGAVVVFTMLAAMTFDPRLIWDTPPPRYSGNVDD</sequence>
<dbReference type="PANTHER" id="PTHR30462:SF3">
    <property type="entry name" value="INTERMEMBRANE TRANSPORT PROTEIN PQIA"/>
    <property type="match status" value="1"/>
</dbReference>
<feature type="transmembrane region" description="Helical" evidence="8">
    <location>
        <begin position="191"/>
        <end position="213"/>
    </location>
</feature>
<proteinExistence type="inferred from homology"/>
<feature type="transmembrane region" description="Helical" evidence="8">
    <location>
        <begin position="435"/>
        <end position="454"/>
    </location>
</feature>
<feature type="transmembrane region" description="Helical" evidence="8">
    <location>
        <begin position="358"/>
        <end position="383"/>
    </location>
</feature>
<gene>
    <name evidence="9" type="ORF">M8006_03920</name>
</gene>
<evidence type="ECO:0000256" key="7">
    <source>
        <dbReference type="ARBA" id="ARBA00023136"/>
    </source>
</evidence>
<comment type="caution">
    <text evidence="9">The sequence shown here is derived from an EMBL/GenBank/DDBJ whole genome shotgun (WGS) entry which is preliminary data.</text>
</comment>
<comment type="similarity">
    <text evidence="2">Belongs to the PqiA family.</text>
</comment>
<evidence type="ECO:0000256" key="1">
    <source>
        <dbReference type="ARBA" id="ARBA00004429"/>
    </source>
</evidence>
<evidence type="ECO:0000313" key="9">
    <source>
        <dbReference type="EMBL" id="MCL7929136.1"/>
    </source>
</evidence>
<feature type="transmembrane region" description="Helical" evidence="8">
    <location>
        <begin position="404"/>
        <end position="423"/>
    </location>
</feature>
<evidence type="ECO:0000256" key="8">
    <source>
        <dbReference type="SAM" id="Phobius"/>
    </source>
</evidence>
<reference evidence="9" key="1">
    <citation type="submission" date="2022-05" db="EMBL/GenBank/DDBJ databases">
        <title>Halomonas geminus sp. nov. and Halomonas llamarensis sp. nov. isolated from high-altitude salars of the Atacama Desert.</title>
        <authorList>
            <person name="Hintersatz C."/>
            <person name="Rojas L.A."/>
            <person name="Wei T.-S."/>
            <person name="Kutschke S."/>
            <person name="Lehmann F."/>
            <person name="Jain R."/>
            <person name="Pollmann K."/>
        </authorList>
    </citation>
    <scope>NUCLEOTIDE SEQUENCE</scope>
    <source>
        <strain evidence="9">ATCHA</strain>
    </source>
</reference>
<evidence type="ECO:0000256" key="6">
    <source>
        <dbReference type="ARBA" id="ARBA00022989"/>
    </source>
</evidence>
<feature type="transmembrane region" description="Helical" evidence="8">
    <location>
        <begin position="219"/>
        <end position="237"/>
    </location>
</feature>
<dbReference type="Proteomes" id="UP001165308">
    <property type="component" value="Unassembled WGS sequence"/>
</dbReference>